<evidence type="ECO:0000313" key="1">
    <source>
        <dbReference type="EMBL" id="SVD31459.1"/>
    </source>
</evidence>
<name>A0A382UB27_9ZZZZ</name>
<proteinExistence type="predicted"/>
<protein>
    <submittedName>
        <fullName evidence="1">Uncharacterized protein</fullName>
    </submittedName>
</protein>
<reference evidence="1" key="1">
    <citation type="submission" date="2018-05" db="EMBL/GenBank/DDBJ databases">
        <authorList>
            <person name="Lanie J.A."/>
            <person name="Ng W.-L."/>
            <person name="Kazmierczak K.M."/>
            <person name="Andrzejewski T.M."/>
            <person name="Davidsen T.M."/>
            <person name="Wayne K.J."/>
            <person name="Tettelin H."/>
            <person name="Glass J.I."/>
            <person name="Rusch D."/>
            <person name="Podicherti R."/>
            <person name="Tsui H.-C.T."/>
            <person name="Winkler M.E."/>
        </authorList>
    </citation>
    <scope>NUCLEOTIDE SEQUENCE</scope>
</reference>
<organism evidence="1">
    <name type="scientific">marine metagenome</name>
    <dbReference type="NCBI Taxonomy" id="408172"/>
    <lineage>
        <taxon>unclassified sequences</taxon>
        <taxon>metagenomes</taxon>
        <taxon>ecological metagenomes</taxon>
    </lineage>
</organism>
<accession>A0A382UB27</accession>
<sequence length="81" mass="9873">MMDTQFTKEERIMMTQTELFKVAAKEKGSQLTPMDEWFVWSHPTMTFQEIRAMLDLESKEWKELDEKMKREKNIPNWPRFG</sequence>
<gene>
    <name evidence="1" type="ORF">METZ01_LOCUS384313</name>
</gene>
<dbReference type="EMBL" id="UINC01142864">
    <property type="protein sequence ID" value="SVD31459.1"/>
    <property type="molecule type" value="Genomic_DNA"/>
</dbReference>
<dbReference type="AlphaFoldDB" id="A0A382UB27"/>